<evidence type="ECO:0000256" key="1">
    <source>
        <dbReference type="ARBA" id="ARBA00006190"/>
    </source>
</evidence>
<dbReference type="Gene3D" id="1.10.287.1060">
    <property type="entry name" value="ESAT-6-like"/>
    <property type="match status" value="1"/>
</dbReference>
<evidence type="ECO:0000313" key="4">
    <source>
        <dbReference type="EMBL" id="RPA82687.1"/>
    </source>
</evidence>
<dbReference type="InterPro" id="IPR005024">
    <property type="entry name" value="Snf7_fam"/>
</dbReference>
<dbReference type="GO" id="GO:0005771">
    <property type="term" value="C:multivesicular body"/>
    <property type="evidence" value="ECO:0007669"/>
    <property type="project" value="TreeGrafter"/>
</dbReference>
<feature type="coiled-coil region" evidence="3">
    <location>
        <begin position="20"/>
        <end position="147"/>
    </location>
</feature>
<protein>
    <recommendedName>
        <fullName evidence="6">Charged multivesicular body protein 5</fullName>
    </recommendedName>
</protein>
<evidence type="ECO:0008006" key="6">
    <source>
        <dbReference type="Google" id="ProtNLM"/>
    </source>
</evidence>
<reference evidence="4 5" key="1">
    <citation type="journal article" date="2018" name="Nat. Ecol. Evol.">
        <title>Pezizomycetes genomes reveal the molecular basis of ectomycorrhizal truffle lifestyle.</title>
        <authorList>
            <person name="Murat C."/>
            <person name="Payen T."/>
            <person name="Noel B."/>
            <person name="Kuo A."/>
            <person name="Morin E."/>
            <person name="Chen J."/>
            <person name="Kohler A."/>
            <person name="Krizsan K."/>
            <person name="Balestrini R."/>
            <person name="Da Silva C."/>
            <person name="Montanini B."/>
            <person name="Hainaut M."/>
            <person name="Levati E."/>
            <person name="Barry K.W."/>
            <person name="Belfiori B."/>
            <person name="Cichocki N."/>
            <person name="Clum A."/>
            <person name="Dockter R.B."/>
            <person name="Fauchery L."/>
            <person name="Guy J."/>
            <person name="Iotti M."/>
            <person name="Le Tacon F."/>
            <person name="Lindquist E.A."/>
            <person name="Lipzen A."/>
            <person name="Malagnac F."/>
            <person name="Mello A."/>
            <person name="Molinier V."/>
            <person name="Miyauchi S."/>
            <person name="Poulain J."/>
            <person name="Riccioni C."/>
            <person name="Rubini A."/>
            <person name="Sitrit Y."/>
            <person name="Splivallo R."/>
            <person name="Traeger S."/>
            <person name="Wang M."/>
            <person name="Zifcakova L."/>
            <person name="Wipf D."/>
            <person name="Zambonelli A."/>
            <person name="Paolocci F."/>
            <person name="Nowrousian M."/>
            <person name="Ottonello S."/>
            <person name="Baldrian P."/>
            <person name="Spatafora J.W."/>
            <person name="Henrissat B."/>
            <person name="Nagy L.G."/>
            <person name="Aury J.M."/>
            <person name="Wincker P."/>
            <person name="Grigoriev I.V."/>
            <person name="Bonfante P."/>
            <person name="Martin F.M."/>
        </authorList>
    </citation>
    <scope>NUCLEOTIDE SEQUENCE [LARGE SCALE GENOMIC DNA]</scope>
    <source>
        <strain evidence="4 5">RN42</strain>
    </source>
</reference>
<keyword evidence="5" id="KW-1185">Reference proteome</keyword>
<dbReference type="STRING" id="1160509.A0A3N4IB36"/>
<dbReference type="PANTHER" id="PTHR22761">
    <property type="entry name" value="CHARGED MULTIVESICULAR BODY PROTEIN"/>
    <property type="match status" value="1"/>
</dbReference>
<comment type="similarity">
    <text evidence="1">Belongs to the SNF7 family.</text>
</comment>
<dbReference type="GO" id="GO:0032511">
    <property type="term" value="P:late endosome to vacuole transport via multivesicular body sorting pathway"/>
    <property type="evidence" value="ECO:0007669"/>
    <property type="project" value="TreeGrafter"/>
</dbReference>
<dbReference type="Gene3D" id="6.10.250.1710">
    <property type="match status" value="1"/>
</dbReference>
<dbReference type="PANTHER" id="PTHR22761:SF12">
    <property type="entry name" value="CHARGED MULTIVESICULAR BODY PROTEIN 5"/>
    <property type="match status" value="1"/>
</dbReference>
<accession>A0A3N4IB36</accession>
<dbReference type="AlphaFoldDB" id="A0A3N4IB36"/>
<evidence type="ECO:0000256" key="3">
    <source>
        <dbReference type="SAM" id="Coils"/>
    </source>
</evidence>
<dbReference type="Proteomes" id="UP000275078">
    <property type="component" value="Unassembled WGS sequence"/>
</dbReference>
<dbReference type="GO" id="GO:0006900">
    <property type="term" value="P:vesicle budding from membrane"/>
    <property type="evidence" value="ECO:0007669"/>
    <property type="project" value="TreeGrafter"/>
</dbReference>
<gene>
    <name evidence="4" type="ORF">BJ508DRAFT_207874</name>
</gene>
<dbReference type="EMBL" id="ML119669">
    <property type="protein sequence ID" value="RPA82687.1"/>
    <property type="molecule type" value="Genomic_DNA"/>
</dbReference>
<evidence type="ECO:0000256" key="2">
    <source>
        <dbReference type="ARBA" id="ARBA00023054"/>
    </source>
</evidence>
<dbReference type="Pfam" id="PF03357">
    <property type="entry name" value="Snf7"/>
    <property type="match status" value="1"/>
</dbReference>
<keyword evidence="2 3" id="KW-0175">Coiled coil</keyword>
<proteinExistence type="inferred from homology"/>
<name>A0A3N4IB36_ASCIM</name>
<dbReference type="OrthoDB" id="3973241at2759"/>
<sequence length="214" mass="23955">MNRLFGSKPTGPKPSLNGAIKNLDERVDSLDVKIAKLNAELSAIQQRVANMRDGPGKTALKKKALNVLQRRKQIEAQKDQIQAQSWNMEQASMMQDNLKNVMVTVDALKTTNKELKKQYGKINIDKIEQLQDEMADLMELGNEINESISRSYDIPDDVDEEELDAEFEALAGEMELEHDMAGLEGVPSYLQPEVPEFVDAPVEEGKGKEAEKVL</sequence>
<organism evidence="4 5">
    <name type="scientific">Ascobolus immersus RN42</name>
    <dbReference type="NCBI Taxonomy" id="1160509"/>
    <lineage>
        <taxon>Eukaryota</taxon>
        <taxon>Fungi</taxon>
        <taxon>Dikarya</taxon>
        <taxon>Ascomycota</taxon>
        <taxon>Pezizomycotina</taxon>
        <taxon>Pezizomycetes</taxon>
        <taxon>Pezizales</taxon>
        <taxon>Ascobolaceae</taxon>
        <taxon>Ascobolus</taxon>
    </lineage>
</organism>
<evidence type="ECO:0000313" key="5">
    <source>
        <dbReference type="Proteomes" id="UP000275078"/>
    </source>
</evidence>